<organism evidence="6 7">
    <name type="scientific">Rubripirellula lacrimiformis</name>
    <dbReference type="NCBI Taxonomy" id="1930273"/>
    <lineage>
        <taxon>Bacteria</taxon>
        <taxon>Pseudomonadati</taxon>
        <taxon>Planctomycetota</taxon>
        <taxon>Planctomycetia</taxon>
        <taxon>Pirellulales</taxon>
        <taxon>Pirellulaceae</taxon>
        <taxon>Rubripirellula</taxon>
    </lineage>
</organism>
<dbReference type="GO" id="GO:0003677">
    <property type="term" value="F:DNA binding"/>
    <property type="evidence" value="ECO:0007669"/>
    <property type="project" value="UniProtKB-KW"/>
</dbReference>
<dbReference type="Proteomes" id="UP000318538">
    <property type="component" value="Chromosome"/>
</dbReference>
<evidence type="ECO:0000256" key="3">
    <source>
        <dbReference type="ARBA" id="ARBA00023163"/>
    </source>
</evidence>
<proteinExistence type="predicted"/>
<dbReference type="GO" id="GO:0003700">
    <property type="term" value="F:DNA-binding transcription factor activity"/>
    <property type="evidence" value="ECO:0007669"/>
    <property type="project" value="InterPro"/>
</dbReference>
<accession>A0A517NEJ9</accession>
<dbReference type="CDD" id="cd07377">
    <property type="entry name" value="WHTH_GntR"/>
    <property type="match status" value="1"/>
</dbReference>
<dbReference type="SMART" id="SM00345">
    <property type="entry name" value="HTH_GNTR"/>
    <property type="match status" value="1"/>
</dbReference>
<dbReference type="RefSeq" id="WP_145171760.1">
    <property type="nucleotide sequence ID" value="NZ_CP036525.1"/>
</dbReference>
<evidence type="ECO:0000313" key="6">
    <source>
        <dbReference type="EMBL" id="QDT05557.1"/>
    </source>
</evidence>
<name>A0A517NEJ9_9BACT</name>
<evidence type="ECO:0000313" key="7">
    <source>
        <dbReference type="Proteomes" id="UP000318538"/>
    </source>
</evidence>
<feature type="region of interest" description="Disordered" evidence="4">
    <location>
        <begin position="124"/>
        <end position="157"/>
    </location>
</feature>
<evidence type="ECO:0000256" key="2">
    <source>
        <dbReference type="ARBA" id="ARBA00023125"/>
    </source>
</evidence>
<dbReference type="Gene3D" id="1.10.10.10">
    <property type="entry name" value="Winged helix-like DNA-binding domain superfamily/Winged helix DNA-binding domain"/>
    <property type="match status" value="1"/>
</dbReference>
<dbReference type="EMBL" id="CP036525">
    <property type="protein sequence ID" value="QDT05557.1"/>
    <property type="molecule type" value="Genomic_DNA"/>
</dbReference>
<evidence type="ECO:0000256" key="1">
    <source>
        <dbReference type="ARBA" id="ARBA00023015"/>
    </source>
</evidence>
<dbReference type="Pfam" id="PF00392">
    <property type="entry name" value="GntR"/>
    <property type="match status" value="1"/>
</dbReference>
<dbReference type="KEGG" id="rlc:K227x_39580"/>
<dbReference type="SUPFAM" id="SSF46785">
    <property type="entry name" value="Winged helix' DNA-binding domain"/>
    <property type="match status" value="1"/>
</dbReference>
<dbReference type="PANTHER" id="PTHR38445">
    <property type="entry name" value="HTH-TYPE TRANSCRIPTIONAL REPRESSOR YTRA"/>
    <property type="match status" value="1"/>
</dbReference>
<feature type="compositionally biased region" description="Low complexity" evidence="4">
    <location>
        <begin position="136"/>
        <end position="157"/>
    </location>
</feature>
<sequence>MFFSIDPSGDVAIYEQIVRQVKLAVADGVLVGGQMVPSVRQLASDLAINPNTIARAYTELQSDLVLEPLRGRGMIVRRDAITRCTKARNSLVADAVRRAMADALSGGMTADDLRTIFELELAKQSGSSAPVASENGSDSASGGQSPSPDDSASGSSG</sequence>
<evidence type="ECO:0000256" key="4">
    <source>
        <dbReference type="SAM" id="MobiDB-lite"/>
    </source>
</evidence>
<gene>
    <name evidence="6" type="primary">ytrA_3</name>
    <name evidence="6" type="ORF">K227x_39580</name>
</gene>
<dbReference type="InterPro" id="IPR036390">
    <property type="entry name" value="WH_DNA-bd_sf"/>
</dbReference>
<keyword evidence="1" id="KW-0805">Transcription regulation</keyword>
<keyword evidence="2" id="KW-0238">DNA-binding</keyword>
<dbReference type="InterPro" id="IPR000524">
    <property type="entry name" value="Tscrpt_reg_HTH_GntR"/>
</dbReference>
<dbReference type="PROSITE" id="PS50949">
    <property type="entry name" value="HTH_GNTR"/>
    <property type="match status" value="1"/>
</dbReference>
<feature type="domain" description="HTH gntR-type" evidence="5">
    <location>
        <begin position="11"/>
        <end position="79"/>
    </location>
</feature>
<reference evidence="6 7" key="1">
    <citation type="submission" date="2019-02" db="EMBL/GenBank/DDBJ databases">
        <title>Deep-cultivation of Planctomycetes and their phenomic and genomic characterization uncovers novel biology.</title>
        <authorList>
            <person name="Wiegand S."/>
            <person name="Jogler M."/>
            <person name="Boedeker C."/>
            <person name="Pinto D."/>
            <person name="Vollmers J."/>
            <person name="Rivas-Marin E."/>
            <person name="Kohn T."/>
            <person name="Peeters S.H."/>
            <person name="Heuer A."/>
            <person name="Rast P."/>
            <person name="Oberbeckmann S."/>
            <person name="Bunk B."/>
            <person name="Jeske O."/>
            <person name="Meyerdierks A."/>
            <person name="Storesund J.E."/>
            <person name="Kallscheuer N."/>
            <person name="Luecker S."/>
            <person name="Lage O.M."/>
            <person name="Pohl T."/>
            <person name="Merkel B.J."/>
            <person name="Hornburger P."/>
            <person name="Mueller R.-W."/>
            <person name="Bruemmer F."/>
            <person name="Labrenz M."/>
            <person name="Spormann A.M."/>
            <person name="Op den Camp H."/>
            <person name="Overmann J."/>
            <person name="Amann R."/>
            <person name="Jetten M.S.M."/>
            <person name="Mascher T."/>
            <person name="Medema M.H."/>
            <person name="Devos D.P."/>
            <person name="Kaster A.-K."/>
            <person name="Ovreas L."/>
            <person name="Rohde M."/>
            <person name="Galperin M.Y."/>
            <person name="Jogler C."/>
        </authorList>
    </citation>
    <scope>NUCLEOTIDE SEQUENCE [LARGE SCALE GENOMIC DNA]</scope>
    <source>
        <strain evidence="6 7">K22_7</strain>
    </source>
</reference>
<dbReference type="AlphaFoldDB" id="A0A517NEJ9"/>
<evidence type="ECO:0000259" key="5">
    <source>
        <dbReference type="PROSITE" id="PS50949"/>
    </source>
</evidence>
<dbReference type="PANTHER" id="PTHR38445:SF7">
    <property type="entry name" value="GNTR-FAMILY TRANSCRIPTIONAL REGULATOR"/>
    <property type="match status" value="1"/>
</dbReference>
<dbReference type="InterPro" id="IPR036388">
    <property type="entry name" value="WH-like_DNA-bd_sf"/>
</dbReference>
<keyword evidence="7" id="KW-1185">Reference proteome</keyword>
<dbReference type="OrthoDB" id="9801546at2"/>
<protein>
    <submittedName>
        <fullName evidence="6">HTH-type transcriptional repressor YtrA</fullName>
    </submittedName>
</protein>
<keyword evidence="3" id="KW-0804">Transcription</keyword>